<evidence type="ECO:0000256" key="12">
    <source>
        <dbReference type="HAMAP-Rule" id="MF_00486"/>
    </source>
</evidence>
<comment type="pathway">
    <text evidence="3 12">One-carbon metabolism; formaldehyde degradation; formate from formaldehyde (H(4)MPT route): step 3/5.</text>
</comment>
<evidence type="ECO:0000313" key="13">
    <source>
        <dbReference type="EMBL" id="KLU02165.1"/>
    </source>
</evidence>
<name>A0A0J1B5R7_RHOIS</name>
<comment type="catalytic activity">
    <reaction evidence="11 12">
        <text>5,10-methenyl-5,6,7,8-tetrahydromethanopterin + H2O = N(5)-formyl-5,6,7,8-tetrahydromethanopterin + H(+)</text>
        <dbReference type="Rhea" id="RHEA:19053"/>
        <dbReference type="ChEBI" id="CHEBI:15377"/>
        <dbReference type="ChEBI" id="CHEBI:15378"/>
        <dbReference type="ChEBI" id="CHEBI:58018"/>
        <dbReference type="ChEBI" id="CHEBI:58337"/>
        <dbReference type="EC" id="3.5.4.27"/>
    </reaction>
</comment>
<accession>A0A0J1B5R7</accession>
<dbReference type="Pfam" id="PF02289">
    <property type="entry name" value="MCH"/>
    <property type="match status" value="1"/>
</dbReference>
<evidence type="ECO:0000256" key="4">
    <source>
        <dbReference type="ARBA" id="ARBA00006902"/>
    </source>
</evidence>
<dbReference type="GO" id="GO:0046294">
    <property type="term" value="P:formaldehyde catabolic process"/>
    <property type="evidence" value="ECO:0007669"/>
    <property type="project" value="UniProtKB-UniRule"/>
</dbReference>
<comment type="subcellular location">
    <subcellularLocation>
        <location evidence="2 12">Cytoplasm</location>
    </subcellularLocation>
</comment>
<evidence type="ECO:0000256" key="3">
    <source>
        <dbReference type="ARBA" id="ARBA00005087"/>
    </source>
</evidence>
<evidence type="ECO:0000256" key="5">
    <source>
        <dbReference type="ARBA" id="ARBA00012765"/>
    </source>
</evidence>
<keyword evidence="14" id="KW-1185">Reference proteome</keyword>
<evidence type="ECO:0000256" key="1">
    <source>
        <dbReference type="ARBA" id="ARBA00004058"/>
    </source>
</evidence>
<comment type="similarity">
    <text evidence="4 12">Belongs to the MCH family.</text>
</comment>
<keyword evidence="7 12" id="KW-0963">Cytoplasm</keyword>
<keyword evidence="9 12" id="KW-0378">Hydrolase</keyword>
<dbReference type="EMBL" id="LECT01000045">
    <property type="protein sequence ID" value="KLU02165.1"/>
    <property type="molecule type" value="Genomic_DNA"/>
</dbReference>
<evidence type="ECO:0000256" key="8">
    <source>
        <dbReference type="ARBA" id="ARBA00022563"/>
    </source>
</evidence>
<dbReference type="Gene3D" id="3.10.340.11">
    <property type="entry name" value="Methenyltetrahydromethanopterin Cyclohydrolase, Chain A, domain 1"/>
    <property type="match status" value="1"/>
</dbReference>
<sequence length="313" mass="33150">MAHGCFESLWDSALELNCEASVIAGARVLDAGVDCRGSLAAGLGLARLCLGDLATVSYSPTSPQDLVGLAVSIQTDHPVRACLGGQYAGWPVSVGDYFAMASGPMRSLRGKEAMLEQLQLSRPATGDDFAVGVLESGTLPGEDVIQAMADECGVDSSRLCLAVAPSTSIAGSAQVVSRSVETALHKLHALEFDVARVMSAHGDAPLPPPAKLGDTVGGIGRTNDAMLYGARVTLWIDAEDDLIESVAAKIPSESSEDHGQPFAKTFQRYDYDFYRVDPMLFSPAVVTIHSLQTGKSWRHGQLNNRVLRESFGL</sequence>
<proteinExistence type="inferred from homology"/>
<evidence type="ECO:0000256" key="9">
    <source>
        <dbReference type="ARBA" id="ARBA00022801"/>
    </source>
</evidence>
<dbReference type="GO" id="GO:0005737">
    <property type="term" value="C:cytoplasm"/>
    <property type="evidence" value="ECO:0007669"/>
    <property type="project" value="UniProtKB-SubCell"/>
</dbReference>
<dbReference type="EC" id="3.5.4.27" evidence="5 12"/>
<organism evidence="13 14">
    <name type="scientific">Rhodopirellula islandica</name>
    <dbReference type="NCBI Taxonomy" id="595434"/>
    <lineage>
        <taxon>Bacteria</taxon>
        <taxon>Pseudomonadati</taxon>
        <taxon>Planctomycetota</taxon>
        <taxon>Planctomycetia</taxon>
        <taxon>Pirellulales</taxon>
        <taxon>Pirellulaceae</taxon>
        <taxon>Rhodopirellula</taxon>
    </lineage>
</organism>
<evidence type="ECO:0000313" key="14">
    <source>
        <dbReference type="Proteomes" id="UP000036367"/>
    </source>
</evidence>
<comment type="function">
    <text evidence="1 12">Catalyzes the hydrolysis of methenyl-H(4)MPT(+) to 5-formyl-H(4)MPT.</text>
</comment>
<dbReference type="Proteomes" id="UP000036367">
    <property type="component" value="Unassembled WGS sequence"/>
</dbReference>
<evidence type="ECO:0000256" key="11">
    <source>
        <dbReference type="ARBA" id="ARBA00048684"/>
    </source>
</evidence>
<comment type="caution">
    <text evidence="13">The sequence shown here is derived from an EMBL/GenBank/DDBJ whole genome shotgun (WGS) entry which is preliminary data.</text>
</comment>
<dbReference type="GO" id="GO:0018759">
    <property type="term" value="F:methenyltetrahydromethanopterin cyclohydrolase activity"/>
    <property type="evidence" value="ECO:0007669"/>
    <property type="project" value="UniProtKB-UniRule"/>
</dbReference>
<protein>
    <recommendedName>
        <fullName evidence="6 12">Methenyltetrahydromethanopterin cyclohydrolase</fullName>
        <ecNumber evidence="5 12">3.5.4.27</ecNumber>
    </recommendedName>
    <alternativeName>
        <fullName evidence="10 12">Methenyl-H4MPT cyclohydrolase</fullName>
    </alternativeName>
</protein>
<dbReference type="InterPro" id="IPR003209">
    <property type="entry name" value="METHMP_CycHdrlase"/>
</dbReference>
<evidence type="ECO:0000256" key="6">
    <source>
        <dbReference type="ARBA" id="ARBA00020597"/>
    </source>
</evidence>
<dbReference type="AlphaFoldDB" id="A0A0J1B5R7"/>
<dbReference type="Gene3D" id="3.30.1030.10">
    <property type="entry name" value="Methenyltetrahydromethanopterin Cyclohydrolase, Chain A, domain 2"/>
    <property type="match status" value="1"/>
</dbReference>
<dbReference type="GO" id="GO:0006730">
    <property type="term" value="P:one-carbon metabolic process"/>
    <property type="evidence" value="ECO:0007669"/>
    <property type="project" value="UniProtKB-UniRule"/>
</dbReference>
<gene>
    <name evidence="12" type="primary">mch</name>
    <name evidence="13" type="ORF">RISK_005835</name>
</gene>
<evidence type="ECO:0000256" key="2">
    <source>
        <dbReference type="ARBA" id="ARBA00004496"/>
    </source>
</evidence>
<dbReference type="SUPFAM" id="SSF56199">
    <property type="entry name" value="Methenyltetrahydromethanopterin cyclohydrolase"/>
    <property type="match status" value="1"/>
</dbReference>
<evidence type="ECO:0000256" key="7">
    <source>
        <dbReference type="ARBA" id="ARBA00022490"/>
    </source>
</evidence>
<keyword evidence="8 12" id="KW-0554">One-carbon metabolism</keyword>
<reference evidence="13" key="1">
    <citation type="submission" date="2015-05" db="EMBL/GenBank/DDBJ databases">
        <title>Permanent draft genome of Rhodopirellula islandicus K833.</title>
        <authorList>
            <person name="Kizina J."/>
            <person name="Richter M."/>
            <person name="Glockner F.O."/>
            <person name="Harder J."/>
        </authorList>
    </citation>
    <scope>NUCLEOTIDE SEQUENCE [LARGE SCALE GENOMIC DNA]</scope>
    <source>
        <strain evidence="13">K833</strain>
    </source>
</reference>
<dbReference type="PATRIC" id="fig|595434.4.peg.5538"/>
<dbReference type="UniPathway" id="UPA00562">
    <property type="reaction ID" value="UER00703"/>
</dbReference>
<dbReference type="NCBIfam" id="TIGR03120">
    <property type="entry name" value="one_C_mch"/>
    <property type="match status" value="1"/>
</dbReference>
<dbReference type="HAMAP" id="MF_00486">
    <property type="entry name" value="McH"/>
    <property type="match status" value="1"/>
</dbReference>
<dbReference type="STRING" id="595434.RISK_005835"/>
<evidence type="ECO:0000256" key="10">
    <source>
        <dbReference type="ARBA" id="ARBA00030468"/>
    </source>
</evidence>